<dbReference type="RefSeq" id="WP_158759951.1">
    <property type="nucleotide sequence ID" value="NZ_CP046910.1"/>
</dbReference>
<dbReference type="EMBL" id="CP046910">
    <property type="protein sequence ID" value="QGZ57001.1"/>
    <property type="molecule type" value="Genomic_DNA"/>
</dbReference>
<dbReference type="AlphaFoldDB" id="A0A7Z2G868"/>
<dbReference type="KEGG" id="pacp:FAZ97_18835"/>
<evidence type="ECO:0000313" key="1">
    <source>
        <dbReference type="EMBL" id="QGZ57001.1"/>
    </source>
</evidence>
<proteinExistence type="predicted"/>
<name>A0A7Z2G868_9BURK</name>
<organism evidence="1 2">
    <name type="scientific">Paraburkholderia acidiphila</name>
    <dbReference type="NCBI Taxonomy" id="2571747"/>
    <lineage>
        <taxon>Bacteria</taxon>
        <taxon>Pseudomonadati</taxon>
        <taxon>Pseudomonadota</taxon>
        <taxon>Betaproteobacteria</taxon>
        <taxon>Burkholderiales</taxon>
        <taxon>Burkholderiaceae</taxon>
        <taxon>Paraburkholderia</taxon>
    </lineage>
</organism>
<keyword evidence="2" id="KW-1185">Reference proteome</keyword>
<accession>A0A7Z2G868</accession>
<sequence>MDGFGVGRVPTSELTKAAAALLERKRQGDRTAAPFGVDSFDVPLISLLRRSMAENDKRLAAVSGMLG</sequence>
<protein>
    <submittedName>
        <fullName evidence="1">Uncharacterized protein</fullName>
    </submittedName>
</protein>
<evidence type="ECO:0000313" key="2">
    <source>
        <dbReference type="Proteomes" id="UP000434209"/>
    </source>
</evidence>
<gene>
    <name evidence="1" type="ORF">FAZ97_18835</name>
</gene>
<reference evidence="1 2" key="1">
    <citation type="submission" date="2019-12" db="EMBL/GenBank/DDBJ databases">
        <title>Paraburkholderia acidiphila 7Q-K02 sp. nov and Paraburkholderia acidisoli DHF22 sp. nov., two strains isolated from forest soil.</title>
        <authorList>
            <person name="Gao Z."/>
            <person name="Qiu L."/>
        </authorList>
    </citation>
    <scope>NUCLEOTIDE SEQUENCE [LARGE SCALE GENOMIC DNA]</scope>
    <source>
        <strain evidence="1 2">7Q-K02</strain>
    </source>
</reference>
<dbReference type="Proteomes" id="UP000434209">
    <property type="component" value="Chromosome 2"/>
</dbReference>